<evidence type="ECO:0000259" key="1">
    <source>
        <dbReference type="PROSITE" id="PS50883"/>
    </source>
</evidence>
<dbReference type="CDD" id="cd01949">
    <property type="entry name" value="GGDEF"/>
    <property type="match status" value="1"/>
</dbReference>
<dbReference type="Gene3D" id="3.30.450.40">
    <property type="match status" value="1"/>
</dbReference>
<dbReference type="InterPro" id="IPR029787">
    <property type="entry name" value="Nucleotide_cyclase"/>
</dbReference>
<dbReference type="PROSITE" id="PS50883">
    <property type="entry name" value="EAL"/>
    <property type="match status" value="1"/>
</dbReference>
<dbReference type="InterPro" id="IPR003018">
    <property type="entry name" value="GAF"/>
</dbReference>
<dbReference type="PANTHER" id="PTHR44757">
    <property type="entry name" value="DIGUANYLATE CYCLASE DGCP"/>
    <property type="match status" value="1"/>
</dbReference>
<dbReference type="EMBL" id="JBHSNF010000003">
    <property type="protein sequence ID" value="MFC5526830.1"/>
    <property type="molecule type" value="Genomic_DNA"/>
</dbReference>
<dbReference type="Pfam" id="PF00563">
    <property type="entry name" value="EAL"/>
    <property type="match status" value="1"/>
</dbReference>
<feature type="domain" description="GGDEF" evidence="2">
    <location>
        <begin position="223"/>
        <end position="357"/>
    </location>
</feature>
<dbReference type="SUPFAM" id="SSF55781">
    <property type="entry name" value="GAF domain-like"/>
    <property type="match status" value="1"/>
</dbReference>
<dbReference type="InterPro" id="IPR052155">
    <property type="entry name" value="Biofilm_reg_signaling"/>
</dbReference>
<organism evidence="3 4">
    <name type="scientific">Rhodanobacter ginsengisoli</name>
    <dbReference type="NCBI Taxonomy" id="418646"/>
    <lineage>
        <taxon>Bacteria</taxon>
        <taxon>Pseudomonadati</taxon>
        <taxon>Pseudomonadota</taxon>
        <taxon>Gammaproteobacteria</taxon>
        <taxon>Lysobacterales</taxon>
        <taxon>Rhodanobacteraceae</taxon>
        <taxon>Rhodanobacter</taxon>
    </lineage>
</organism>
<dbReference type="SMART" id="SM00065">
    <property type="entry name" value="GAF"/>
    <property type="match status" value="1"/>
</dbReference>
<dbReference type="Pfam" id="PF00990">
    <property type="entry name" value="GGDEF"/>
    <property type="match status" value="1"/>
</dbReference>
<dbReference type="InterPro" id="IPR000160">
    <property type="entry name" value="GGDEF_dom"/>
</dbReference>
<evidence type="ECO:0000259" key="2">
    <source>
        <dbReference type="PROSITE" id="PS50887"/>
    </source>
</evidence>
<dbReference type="PANTHER" id="PTHR44757:SF2">
    <property type="entry name" value="BIOFILM ARCHITECTURE MAINTENANCE PROTEIN MBAA"/>
    <property type="match status" value="1"/>
</dbReference>
<comment type="caution">
    <text evidence="3">The sequence shown here is derived from an EMBL/GenBank/DDBJ whole genome shotgun (WGS) entry which is preliminary data.</text>
</comment>
<dbReference type="Proteomes" id="UP001596114">
    <property type="component" value="Unassembled WGS sequence"/>
</dbReference>
<dbReference type="SUPFAM" id="SSF141868">
    <property type="entry name" value="EAL domain-like"/>
    <property type="match status" value="1"/>
</dbReference>
<dbReference type="Pfam" id="PF01590">
    <property type="entry name" value="GAF"/>
    <property type="match status" value="1"/>
</dbReference>
<sequence>MYSDVELQEGLARDARMLRHTLALTRLAQRLWQSGDGLQPALAAITKAAAHVLGVERVGIWRYDPDGCLHCEHAYEREHDRHHGENSEEHLAAADVAPEQSLSPTRLIRAADAGTERFPAMACLQRHHAQSLLETQIRVDGELHGTVFFEETGAAREWRPDEIAFAADMGNFVARAVQMERHRCAEVRLDYLELHDPVTGLANRALLLGAMDDLLRRRRKQSSLAALLFVSVDRFYSVNEIAGETGGDLALTELGERINAATPDDAIVARVESDCFAVLMPWLTQEWQAVQQAQEILAALGQPLRLEQIEFSVSASIGVAFHHGGALTTSDVLLRDADLASKQASQLGRNRCEVFDAERHRGLLDRLSLEQSLREALHNDALVVVYQPEIDLADGRVVAAEALLRWRDADGALRVAGDFIDVAESSGLIVPIGRWVLQRACRDASQWPLAPDGRACTLAVNLSARQFEQPGLVAMVTEVLRDTAFEPQRLCLEITETTLMSRADSALETLHALKALGVSLGVDDFGTGYSSLAYLKRFPVDLLKIDKSLIDELPGDPHAHAIVSAVVALANALELDVVVEGVERPAQEATLRAMGCHRVQGWLYARGESHADFVQRLRAQS</sequence>
<dbReference type="Gene3D" id="3.30.70.270">
    <property type="match status" value="1"/>
</dbReference>
<dbReference type="InterPro" id="IPR029016">
    <property type="entry name" value="GAF-like_dom_sf"/>
</dbReference>
<dbReference type="InterPro" id="IPR035919">
    <property type="entry name" value="EAL_sf"/>
</dbReference>
<gene>
    <name evidence="3" type="ORF">ACFPPA_13895</name>
</gene>
<dbReference type="Gene3D" id="3.20.20.450">
    <property type="entry name" value="EAL domain"/>
    <property type="match status" value="1"/>
</dbReference>
<dbReference type="SUPFAM" id="SSF55073">
    <property type="entry name" value="Nucleotide cyclase"/>
    <property type="match status" value="1"/>
</dbReference>
<dbReference type="SMART" id="SM00052">
    <property type="entry name" value="EAL"/>
    <property type="match status" value="1"/>
</dbReference>
<dbReference type="InterPro" id="IPR043128">
    <property type="entry name" value="Rev_trsase/Diguanyl_cyclase"/>
</dbReference>
<dbReference type="CDD" id="cd01948">
    <property type="entry name" value="EAL"/>
    <property type="match status" value="1"/>
</dbReference>
<evidence type="ECO:0000313" key="4">
    <source>
        <dbReference type="Proteomes" id="UP001596114"/>
    </source>
</evidence>
<keyword evidence="4" id="KW-1185">Reference proteome</keyword>
<dbReference type="NCBIfam" id="TIGR00254">
    <property type="entry name" value="GGDEF"/>
    <property type="match status" value="1"/>
</dbReference>
<reference evidence="4" key="1">
    <citation type="journal article" date="2019" name="Int. J. Syst. Evol. Microbiol.">
        <title>The Global Catalogue of Microorganisms (GCM) 10K type strain sequencing project: providing services to taxonomists for standard genome sequencing and annotation.</title>
        <authorList>
            <consortium name="The Broad Institute Genomics Platform"/>
            <consortium name="The Broad Institute Genome Sequencing Center for Infectious Disease"/>
            <person name="Wu L."/>
            <person name="Ma J."/>
        </authorList>
    </citation>
    <scope>NUCLEOTIDE SEQUENCE [LARGE SCALE GENOMIC DNA]</scope>
    <source>
        <strain evidence="4">CGMCC 1.16619</strain>
    </source>
</reference>
<protein>
    <submittedName>
        <fullName evidence="3">Bifunctional diguanylate cyclase/phosphodiesterase</fullName>
    </submittedName>
</protein>
<dbReference type="SMART" id="SM00267">
    <property type="entry name" value="GGDEF"/>
    <property type="match status" value="1"/>
</dbReference>
<dbReference type="RefSeq" id="WP_377320917.1">
    <property type="nucleotide sequence ID" value="NZ_JBHSNF010000003.1"/>
</dbReference>
<proteinExistence type="predicted"/>
<feature type="domain" description="EAL" evidence="1">
    <location>
        <begin position="366"/>
        <end position="621"/>
    </location>
</feature>
<dbReference type="InterPro" id="IPR001633">
    <property type="entry name" value="EAL_dom"/>
</dbReference>
<accession>A0ABW0QPY1</accession>
<dbReference type="PROSITE" id="PS50887">
    <property type="entry name" value="GGDEF"/>
    <property type="match status" value="1"/>
</dbReference>
<name>A0ABW0QPY1_9GAMM</name>
<evidence type="ECO:0000313" key="3">
    <source>
        <dbReference type="EMBL" id="MFC5526830.1"/>
    </source>
</evidence>